<dbReference type="InterPro" id="IPR002401">
    <property type="entry name" value="Cyt_P450_E_grp-I"/>
</dbReference>
<evidence type="ECO:0000256" key="7">
    <source>
        <dbReference type="RuleBase" id="RU000461"/>
    </source>
</evidence>
<keyword evidence="3 7" id="KW-0479">Metal-binding</keyword>
<dbReference type="InterPro" id="IPR017972">
    <property type="entry name" value="Cyt_P450_CS"/>
</dbReference>
<dbReference type="PRINTS" id="PR00463">
    <property type="entry name" value="EP450I"/>
</dbReference>
<dbReference type="PANTHER" id="PTHR24289:SF1">
    <property type="entry name" value="STEROID 17-ALPHA-HYDROXYLASE_17,20 LYASE"/>
    <property type="match status" value="1"/>
</dbReference>
<name>A0ABM0MW06_SACKO</name>
<gene>
    <name evidence="9" type="primary">LOC102804651</name>
</gene>
<dbReference type="Gene3D" id="1.10.630.10">
    <property type="entry name" value="Cytochrome P450"/>
    <property type="match status" value="1"/>
</dbReference>
<organism evidence="8 9">
    <name type="scientific">Saccoglossus kowalevskii</name>
    <name type="common">Acorn worm</name>
    <dbReference type="NCBI Taxonomy" id="10224"/>
    <lineage>
        <taxon>Eukaryota</taxon>
        <taxon>Metazoa</taxon>
        <taxon>Hemichordata</taxon>
        <taxon>Enteropneusta</taxon>
        <taxon>Harrimaniidae</taxon>
        <taxon>Saccoglossus</taxon>
    </lineage>
</organism>
<keyword evidence="6 7" id="KW-0503">Monooxygenase</keyword>
<keyword evidence="5 7" id="KW-0408">Iron</keyword>
<sequence length="467" mass="53749">MAEEELCFGVEEGVNVDECEGSYERMGRPVYSVKLFDKEVVVISSHKIMLETLAKKNSGIDVAGRPNDFITWDIATYGYKDIGFADYTHKLKTHRRIATKSLKVIGEQEWTTIISNEITQLLDRFKQKDDKAFDPHADLVMVSFNTLCKLIISKTYQFDDPEFQRFLEWNETMFTEIAGNPADFARWLSPLVYSRLTNLRRISELRYQFMKKKLTYIIQSFDKSKKIRNMIDQIILERERLENKANPDMTAEDVYSEDHIIQLTMDLVCVGSETVVALIKWFMIQVMHNPDIQTKIHSELDKVVGRDGMVMYNDREKMPYLDAAIWETLRYPSITPLSVPHRAIRNTSIAGYDIPMDTLVMVNDYAIGCDPDVFDEPFKFKPERFIDCESGCLIPYSKMNFAPFGKGPRSCLGEKLAQIESFVVIGNIMNQFEVHIPEGSAKPPLIGVLGLSHNPEHFRVTLKARKS</sequence>
<proteinExistence type="inferred from homology"/>
<dbReference type="GeneID" id="102804651"/>
<dbReference type="RefSeq" id="XP_006824197.1">
    <property type="nucleotide sequence ID" value="XM_006824134.1"/>
</dbReference>
<evidence type="ECO:0000313" key="9">
    <source>
        <dbReference type="RefSeq" id="XP_006824197.1"/>
    </source>
</evidence>
<evidence type="ECO:0000313" key="8">
    <source>
        <dbReference type="Proteomes" id="UP000694865"/>
    </source>
</evidence>
<keyword evidence="8" id="KW-1185">Reference proteome</keyword>
<dbReference type="InterPro" id="IPR001128">
    <property type="entry name" value="Cyt_P450"/>
</dbReference>
<dbReference type="Proteomes" id="UP000694865">
    <property type="component" value="Unplaced"/>
</dbReference>
<evidence type="ECO:0000256" key="6">
    <source>
        <dbReference type="ARBA" id="ARBA00023033"/>
    </source>
</evidence>
<keyword evidence="4 7" id="KW-0560">Oxidoreductase</keyword>
<reference evidence="9" key="1">
    <citation type="submission" date="2025-08" db="UniProtKB">
        <authorList>
            <consortium name="RefSeq"/>
        </authorList>
    </citation>
    <scope>IDENTIFICATION</scope>
    <source>
        <tissue evidence="9">Testes</tissue>
    </source>
</reference>
<evidence type="ECO:0000256" key="3">
    <source>
        <dbReference type="ARBA" id="ARBA00022723"/>
    </source>
</evidence>
<keyword evidence="2 7" id="KW-0349">Heme</keyword>
<evidence type="ECO:0000256" key="2">
    <source>
        <dbReference type="ARBA" id="ARBA00022617"/>
    </source>
</evidence>
<accession>A0ABM0MW06</accession>
<evidence type="ECO:0000256" key="5">
    <source>
        <dbReference type="ARBA" id="ARBA00023004"/>
    </source>
</evidence>
<dbReference type="InterPro" id="IPR036396">
    <property type="entry name" value="Cyt_P450_sf"/>
</dbReference>
<comment type="similarity">
    <text evidence="1 7">Belongs to the cytochrome P450 family.</text>
</comment>
<dbReference type="Pfam" id="PF00067">
    <property type="entry name" value="p450"/>
    <property type="match status" value="1"/>
</dbReference>
<dbReference type="SUPFAM" id="SSF48264">
    <property type="entry name" value="Cytochrome P450"/>
    <property type="match status" value="1"/>
</dbReference>
<evidence type="ECO:0000256" key="4">
    <source>
        <dbReference type="ARBA" id="ARBA00023002"/>
    </source>
</evidence>
<dbReference type="PRINTS" id="PR00385">
    <property type="entry name" value="P450"/>
</dbReference>
<protein>
    <submittedName>
        <fullName evidence="9">Steroid 17-alpha-hydroxylase/17,20 lyase-like</fullName>
    </submittedName>
</protein>
<dbReference type="PROSITE" id="PS00086">
    <property type="entry name" value="CYTOCHROME_P450"/>
    <property type="match status" value="1"/>
</dbReference>
<dbReference type="PANTHER" id="PTHR24289">
    <property type="entry name" value="STEROID 17-ALPHA-HYDROXYLASE/17,20 LYASE"/>
    <property type="match status" value="1"/>
</dbReference>
<evidence type="ECO:0000256" key="1">
    <source>
        <dbReference type="ARBA" id="ARBA00010617"/>
    </source>
</evidence>